<reference evidence="1" key="1">
    <citation type="submission" date="2024-05" db="EMBL/GenBank/DDBJ databases">
        <title>Isolation and characterization of Sporomusa carbonis sp. nov., a carboxydotrophic hydrogenogen in the genus of Sporomusa isolated from a charcoal burning pile.</title>
        <authorList>
            <person name="Boeer T."/>
            <person name="Rosenbaum F."/>
            <person name="Eysell L."/>
            <person name="Mueller V."/>
            <person name="Daniel R."/>
            <person name="Poehlein A."/>
        </authorList>
    </citation>
    <scope>NUCLEOTIDE SEQUENCE [LARGE SCALE GENOMIC DNA]</scope>
    <source>
        <strain evidence="1">DSM 3132</strain>
    </source>
</reference>
<evidence type="ECO:0000313" key="1">
    <source>
        <dbReference type="EMBL" id="XFO75505.1"/>
    </source>
</evidence>
<dbReference type="RefSeq" id="WP_094607925.1">
    <property type="nucleotide sequence ID" value="NZ_CP155571.1"/>
</dbReference>
<keyword evidence="2" id="KW-1185">Reference proteome</keyword>
<organism evidence="1 2">
    <name type="scientific">Sporomusa acidovorans (strain ATCC 49682 / DSM 3132 / Mol)</name>
    <dbReference type="NCBI Taxonomy" id="1123286"/>
    <lineage>
        <taxon>Bacteria</taxon>
        <taxon>Bacillati</taxon>
        <taxon>Bacillota</taxon>
        <taxon>Negativicutes</taxon>
        <taxon>Selenomonadales</taxon>
        <taxon>Sporomusaceae</taxon>
        <taxon>Sporomusa</taxon>
    </lineage>
</organism>
<accession>A0ABZ3JBU7</accession>
<gene>
    <name evidence="1" type="ORF">SPACI_056260</name>
</gene>
<name>A0ABZ3JBU7_SPOA4</name>
<dbReference type="Proteomes" id="UP000216052">
    <property type="component" value="Chromosome"/>
</dbReference>
<protein>
    <submittedName>
        <fullName evidence="1">Uncharacterized protein</fullName>
    </submittedName>
</protein>
<proteinExistence type="predicted"/>
<dbReference type="EMBL" id="CP155571">
    <property type="protein sequence ID" value="XFO75505.1"/>
    <property type="molecule type" value="Genomic_DNA"/>
</dbReference>
<sequence length="108" mass="13076">MSSTYEWKSDMKNLLRIFIREKQMTGFKYKTQVKELERFDAYYYYNGYGGTSLTKSMLDSFIYGEFEKPSTHYKKTYFLLFFYSFVEKSLAIATERFRSSKPRKNPCF</sequence>
<evidence type="ECO:0000313" key="2">
    <source>
        <dbReference type="Proteomes" id="UP000216052"/>
    </source>
</evidence>